<accession>A0A7J5TZ48</accession>
<keyword evidence="6" id="KW-1185">Reference proteome</keyword>
<keyword evidence="2" id="KW-0560">Oxidoreductase</keyword>
<evidence type="ECO:0000313" key="5">
    <source>
        <dbReference type="EMBL" id="KAB7730412.1"/>
    </source>
</evidence>
<dbReference type="PANTHER" id="PTHR43391">
    <property type="entry name" value="RETINOL DEHYDROGENASE-RELATED"/>
    <property type="match status" value="1"/>
</dbReference>
<dbReference type="PRINTS" id="PR00080">
    <property type="entry name" value="SDRFAMILY"/>
</dbReference>
<dbReference type="PANTHER" id="PTHR43391:SF82">
    <property type="entry name" value="OXIDOREDUCTASE SADH-RELATED"/>
    <property type="match status" value="1"/>
</dbReference>
<dbReference type="InterPro" id="IPR020904">
    <property type="entry name" value="Sc_DH/Rdtase_CS"/>
</dbReference>
<dbReference type="EMBL" id="WELI01000005">
    <property type="protein sequence ID" value="KAB7730412.1"/>
    <property type="molecule type" value="Genomic_DNA"/>
</dbReference>
<dbReference type="Proteomes" id="UP000488299">
    <property type="component" value="Unassembled WGS sequence"/>
</dbReference>
<proteinExistence type="inferred from homology"/>
<evidence type="ECO:0000313" key="6">
    <source>
        <dbReference type="Proteomes" id="UP000488299"/>
    </source>
</evidence>
<protein>
    <submittedName>
        <fullName evidence="5">SDR family NAD(P)-dependent oxidoreductase</fullName>
    </submittedName>
</protein>
<evidence type="ECO:0000259" key="4">
    <source>
        <dbReference type="SMART" id="SM00822"/>
    </source>
</evidence>
<evidence type="ECO:0000256" key="3">
    <source>
        <dbReference type="RuleBase" id="RU000363"/>
    </source>
</evidence>
<dbReference type="Gene3D" id="3.40.50.720">
    <property type="entry name" value="NAD(P)-binding Rossmann-like Domain"/>
    <property type="match status" value="1"/>
</dbReference>
<sequence>MKSSLTNSVILITGAASGIGRSLAIQAAQLGGQVIATDINEAGLAETNQLAGGGLMLHRLDVADADAIPAFASRVIPTLAGRPLILVNNAGVALNSGPFSETSAEEFDWLLSINLFGVIRMTRAFLPYMLEQSRSGGGGSHLVNLSSVFGFAGIQGQSAYCTAKFGVRGFTETLRMELMGTGVGVSCVHPGGIDTNIARAARRGASGYVTDAMHAQTTTSFKQMARTSPDEAARQIWTGVRQGDTRIVIGADGRLIDWLTRLLPKSYTRLFKRQLEKTFTP</sequence>
<dbReference type="SMART" id="SM00822">
    <property type="entry name" value="PKS_KR"/>
    <property type="match status" value="1"/>
</dbReference>
<gene>
    <name evidence="5" type="ORF">F5984_14780</name>
</gene>
<evidence type="ECO:0000256" key="1">
    <source>
        <dbReference type="ARBA" id="ARBA00006484"/>
    </source>
</evidence>
<comment type="similarity">
    <text evidence="1 3">Belongs to the short-chain dehydrogenases/reductases (SDR) family.</text>
</comment>
<dbReference type="AlphaFoldDB" id="A0A7J5TZ48"/>
<dbReference type="InterPro" id="IPR057326">
    <property type="entry name" value="KR_dom"/>
</dbReference>
<dbReference type="SUPFAM" id="SSF51735">
    <property type="entry name" value="NAD(P)-binding Rossmann-fold domains"/>
    <property type="match status" value="1"/>
</dbReference>
<organism evidence="5 6">
    <name type="scientific">Rudanella paleaurantiibacter</name>
    <dbReference type="NCBI Taxonomy" id="2614655"/>
    <lineage>
        <taxon>Bacteria</taxon>
        <taxon>Pseudomonadati</taxon>
        <taxon>Bacteroidota</taxon>
        <taxon>Cytophagia</taxon>
        <taxon>Cytophagales</taxon>
        <taxon>Cytophagaceae</taxon>
        <taxon>Rudanella</taxon>
    </lineage>
</organism>
<name>A0A7J5TZ48_9BACT</name>
<dbReference type="InterPro" id="IPR002347">
    <property type="entry name" value="SDR_fam"/>
</dbReference>
<comment type="caution">
    <text evidence="5">The sequence shown here is derived from an EMBL/GenBank/DDBJ whole genome shotgun (WGS) entry which is preliminary data.</text>
</comment>
<dbReference type="Pfam" id="PF00106">
    <property type="entry name" value="adh_short"/>
    <property type="match status" value="1"/>
</dbReference>
<dbReference type="PRINTS" id="PR00081">
    <property type="entry name" value="GDHRDH"/>
</dbReference>
<dbReference type="InterPro" id="IPR036291">
    <property type="entry name" value="NAD(P)-bd_dom_sf"/>
</dbReference>
<dbReference type="PROSITE" id="PS00061">
    <property type="entry name" value="ADH_SHORT"/>
    <property type="match status" value="1"/>
</dbReference>
<evidence type="ECO:0000256" key="2">
    <source>
        <dbReference type="ARBA" id="ARBA00023002"/>
    </source>
</evidence>
<dbReference type="GO" id="GO:0016491">
    <property type="term" value="F:oxidoreductase activity"/>
    <property type="evidence" value="ECO:0007669"/>
    <property type="project" value="UniProtKB-KW"/>
</dbReference>
<feature type="domain" description="Ketoreductase" evidence="4">
    <location>
        <begin position="8"/>
        <end position="196"/>
    </location>
</feature>
<dbReference type="RefSeq" id="WP_152124995.1">
    <property type="nucleotide sequence ID" value="NZ_WELI01000005.1"/>
</dbReference>
<reference evidence="5 6" key="1">
    <citation type="submission" date="2019-10" db="EMBL/GenBank/DDBJ databases">
        <title>Rudanella paleaurantiibacter sp. nov., isolated from sludge.</title>
        <authorList>
            <person name="Xu S.Q."/>
        </authorList>
    </citation>
    <scope>NUCLEOTIDE SEQUENCE [LARGE SCALE GENOMIC DNA]</scope>
    <source>
        <strain evidence="5 6">HX-22-17</strain>
    </source>
</reference>